<organism evidence="1 2">
    <name type="scientific">Hymenobacter lutimineralis</name>
    <dbReference type="NCBI Taxonomy" id="2606448"/>
    <lineage>
        <taxon>Bacteria</taxon>
        <taxon>Pseudomonadati</taxon>
        <taxon>Bacteroidota</taxon>
        <taxon>Cytophagia</taxon>
        <taxon>Cytophagales</taxon>
        <taxon>Hymenobacteraceae</taxon>
        <taxon>Hymenobacter</taxon>
    </lineage>
</organism>
<name>A0A5D6V2N5_9BACT</name>
<dbReference type="EMBL" id="VTHL01000011">
    <property type="protein sequence ID" value="TYZ08834.1"/>
    <property type="molecule type" value="Genomic_DNA"/>
</dbReference>
<dbReference type="RefSeq" id="WP_149071159.1">
    <property type="nucleotide sequence ID" value="NZ_VTHL01000011.1"/>
</dbReference>
<comment type="caution">
    <text evidence="1">The sequence shown here is derived from an EMBL/GenBank/DDBJ whole genome shotgun (WGS) entry which is preliminary data.</text>
</comment>
<gene>
    <name evidence="1" type="ORF">FY528_11490</name>
</gene>
<accession>A0A5D6V2N5</accession>
<protein>
    <submittedName>
        <fullName evidence="1">Uncharacterized protein</fullName>
    </submittedName>
</protein>
<proteinExistence type="predicted"/>
<dbReference type="Proteomes" id="UP000322791">
    <property type="component" value="Unassembled WGS sequence"/>
</dbReference>
<evidence type="ECO:0000313" key="2">
    <source>
        <dbReference type="Proteomes" id="UP000322791"/>
    </source>
</evidence>
<keyword evidence="2" id="KW-1185">Reference proteome</keyword>
<sequence length="118" mass="13660">MNIDSLDFQQARIKQVVFKSRLRSVLYGVREPDPALFSLVDNPFGQWLTTTLVPRYGKVSEVRAMERVLQQMLRYGQELVTLYRQGRIENARSGLEQIETYAAEIDGLLRQLEQRNAA</sequence>
<reference evidence="1 2" key="1">
    <citation type="submission" date="2019-08" db="EMBL/GenBank/DDBJ databases">
        <authorList>
            <person name="Seo M.-J."/>
        </authorList>
    </citation>
    <scope>NUCLEOTIDE SEQUENCE [LARGE SCALE GENOMIC DNA]</scope>
    <source>
        <strain evidence="1 2">KIGAM108</strain>
    </source>
</reference>
<dbReference type="AlphaFoldDB" id="A0A5D6V2N5"/>
<evidence type="ECO:0000313" key="1">
    <source>
        <dbReference type="EMBL" id="TYZ08834.1"/>
    </source>
</evidence>